<sequence length="122" mass="13529">MLSFLGLFEMGAVRSQKYLYSFTDDGALSVHLHFSLIGGMAISVKYCFAFKRKLISFSSLTTLTELPSGEFPMIFRTYMLSIPVSFSSCSRANNGLFPFDSKPYTSVKSVATLDMVTAYSLP</sequence>
<organism evidence="1">
    <name type="scientific">White spot syndrome virus</name>
    <dbReference type="NCBI Taxonomy" id="342409"/>
    <lineage>
        <taxon>Viruses</taxon>
        <taxon>Viruses incertae sedis</taxon>
        <taxon>Naldaviricetes</taxon>
        <taxon>Nimaviridae</taxon>
        <taxon>Whispovirus</taxon>
    </lineage>
</organism>
<accession>A0A2D3I587</accession>
<dbReference type="EMBL" id="MF768985">
    <property type="protein sequence ID" value="ATU83561.1"/>
    <property type="molecule type" value="Genomic_DNA"/>
</dbReference>
<dbReference type="Proteomes" id="UP000267516">
    <property type="component" value="Segment"/>
</dbReference>
<protein>
    <submittedName>
        <fullName evidence="1">ORF1330</fullName>
    </submittedName>
</protein>
<name>A0A2D3I587_9VIRU</name>
<reference evidence="1" key="1">
    <citation type="journal article" date="2018" name="Aquaculture">
        <title>Complete genome sequence of a white spot syndrome virus associated with a disease incursion in Australia.</title>
        <authorList>
            <person name="Oakey J."/>
            <person name="Smith C.S."/>
        </authorList>
    </citation>
    <scope>NUCLEOTIDE SEQUENCE [LARGE SCALE GENOMIC DNA]</scope>
    <source>
        <strain evidence="1">WSSV-AU</strain>
    </source>
</reference>
<proteinExistence type="predicted"/>
<evidence type="ECO:0000313" key="1">
    <source>
        <dbReference type="EMBL" id="ATU83561.1"/>
    </source>
</evidence>